<name>A0A922HRP3_DERFA</name>
<evidence type="ECO:0000256" key="1">
    <source>
        <dbReference type="ARBA" id="ARBA00022801"/>
    </source>
</evidence>
<evidence type="ECO:0008006" key="7">
    <source>
        <dbReference type="Google" id="ProtNLM"/>
    </source>
</evidence>
<gene>
    <name evidence="5" type="ORF">DERF_012204</name>
    <name evidence="4" type="ORF">HUG17_8975</name>
</gene>
<dbReference type="InterPro" id="IPR029070">
    <property type="entry name" value="Chitinase_insertion_sf"/>
</dbReference>
<feature type="chain" id="PRO_5038324680" description="GH18 domain-containing protein" evidence="3">
    <location>
        <begin position="18"/>
        <end position="363"/>
    </location>
</feature>
<dbReference type="GO" id="GO:0005615">
    <property type="term" value="C:extracellular space"/>
    <property type="evidence" value="ECO:0007669"/>
    <property type="project" value="TreeGrafter"/>
</dbReference>
<keyword evidence="3" id="KW-0732">Signal</keyword>
<evidence type="ECO:0000256" key="2">
    <source>
        <dbReference type="ARBA" id="ARBA00023295"/>
    </source>
</evidence>
<dbReference type="InterPro" id="IPR051887">
    <property type="entry name" value="GH18_Domain-Containing"/>
</dbReference>
<keyword evidence="6" id="KW-1185">Reference proteome</keyword>
<protein>
    <recommendedName>
        <fullName evidence="7">GH18 domain-containing protein</fullName>
    </recommendedName>
</protein>
<organism evidence="5 6">
    <name type="scientific">Dermatophagoides farinae</name>
    <name type="common">American house dust mite</name>
    <dbReference type="NCBI Taxonomy" id="6954"/>
    <lineage>
        <taxon>Eukaryota</taxon>
        <taxon>Metazoa</taxon>
        <taxon>Ecdysozoa</taxon>
        <taxon>Arthropoda</taxon>
        <taxon>Chelicerata</taxon>
        <taxon>Arachnida</taxon>
        <taxon>Acari</taxon>
        <taxon>Acariformes</taxon>
        <taxon>Sarcoptiformes</taxon>
        <taxon>Astigmata</taxon>
        <taxon>Psoroptidia</taxon>
        <taxon>Analgoidea</taxon>
        <taxon>Pyroglyphidae</taxon>
        <taxon>Dermatophagoidinae</taxon>
        <taxon>Dermatophagoides</taxon>
    </lineage>
</organism>
<reference evidence="5" key="1">
    <citation type="submission" date="2013-05" db="EMBL/GenBank/DDBJ databases">
        <authorList>
            <person name="Yim A.K.Y."/>
            <person name="Chan T.F."/>
            <person name="Ji K.M."/>
            <person name="Liu X.Y."/>
            <person name="Zhou J.W."/>
            <person name="Li R.Q."/>
            <person name="Yang K.Y."/>
            <person name="Li J."/>
            <person name="Li M."/>
            <person name="Law P.T.W."/>
            <person name="Wu Y.L."/>
            <person name="Cai Z.L."/>
            <person name="Qin H."/>
            <person name="Bao Y."/>
            <person name="Leung R.K.K."/>
            <person name="Ng P.K.S."/>
            <person name="Zou J."/>
            <person name="Zhong X.J."/>
            <person name="Ran P.X."/>
            <person name="Zhong N.S."/>
            <person name="Liu Z.G."/>
            <person name="Tsui S.K.W."/>
        </authorList>
    </citation>
    <scope>NUCLEOTIDE SEQUENCE</scope>
    <source>
        <strain evidence="5">Derf</strain>
        <tissue evidence="5">Whole organism</tissue>
    </source>
</reference>
<dbReference type="PANTHER" id="PTHR46290">
    <property type="entry name" value="DI-N-ACETYLCHITOBIASE"/>
    <property type="match status" value="1"/>
</dbReference>
<dbReference type="Proteomes" id="UP000790347">
    <property type="component" value="Unassembled WGS sequence"/>
</dbReference>
<feature type="signal peptide" evidence="3">
    <location>
        <begin position="1"/>
        <end position="17"/>
    </location>
</feature>
<keyword evidence="1" id="KW-0378">Hydrolase</keyword>
<sequence>MQKLLLLIALIVCIVDADQQPKCPCDDQNDCKRIMTNWKTNQTIGYVLESDSNIWSTFKWNKLTMIALIDFHQPKLMCLAHHNKIRIMAFGNFTLNDLSSSDKMHEWIENRIKEAQNNFYDGINLFIDDPVEPNSTFSQRITDFVSLTTKHFHEKLPGSIVLFNAPFSPKNEKGKAVDGKNYDYVAISKSVDLMIAMDFDQRSQSFDEPKCLAGAPESLYITIGSLMAYKNIGVDLNRMILTLGFYVDEYLCIEYHQNYRCIIQPYNYRGANCSSKIANRIPWNVYKTMIGQCWIQVWDEHSNHDIYTYLDNSIYGQIKQYWSDYPAIFKKMILIDENQMSGIGVWMLNYLDDKIWSQLPERQ</sequence>
<dbReference type="OrthoDB" id="73875at2759"/>
<dbReference type="SUPFAM" id="SSF51445">
    <property type="entry name" value="(Trans)glycosidases"/>
    <property type="match status" value="1"/>
</dbReference>
<comment type="caution">
    <text evidence="5">The sequence shown here is derived from an EMBL/GenBank/DDBJ whole genome shotgun (WGS) entry which is preliminary data.</text>
</comment>
<dbReference type="Proteomes" id="UP000828236">
    <property type="component" value="Unassembled WGS sequence"/>
</dbReference>
<dbReference type="Gene3D" id="3.10.50.10">
    <property type="match status" value="1"/>
</dbReference>
<evidence type="ECO:0000313" key="6">
    <source>
        <dbReference type="Proteomes" id="UP000790347"/>
    </source>
</evidence>
<dbReference type="AlphaFoldDB" id="A0A922HRP3"/>
<accession>A0A922HRP3</accession>
<dbReference type="GO" id="GO:0009313">
    <property type="term" value="P:oligosaccharide catabolic process"/>
    <property type="evidence" value="ECO:0007669"/>
    <property type="project" value="TreeGrafter"/>
</dbReference>
<keyword evidence="2" id="KW-0326">Glycosidase</keyword>
<dbReference type="PANTHER" id="PTHR46290:SF1">
    <property type="entry name" value="DI-N-ACETYLCHITOBIASE"/>
    <property type="match status" value="1"/>
</dbReference>
<evidence type="ECO:0000313" key="5">
    <source>
        <dbReference type="EMBL" id="KAH9501351.1"/>
    </source>
</evidence>
<dbReference type="EMBL" id="SDOV01000008">
    <property type="protein sequence ID" value="KAH7637871.1"/>
    <property type="molecule type" value="Genomic_DNA"/>
</dbReference>
<reference evidence="5" key="4">
    <citation type="journal article" date="2022" name="Res Sq">
        <title>Comparative Genomics Reveals Insights into the Divergent Evolution of Astigmatic Mites and Household Pest Adaptations.</title>
        <authorList>
            <person name="Xiong Q."/>
            <person name="Wan A.T.-Y."/>
            <person name="Liu X.-Y."/>
            <person name="Fung C.S.-H."/>
            <person name="Xiao X."/>
            <person name="Malainual N."/>
            <person name="Hou J."/>
            <person name="Wang L."/>
            <person name="Wang M."/>
            <person name="Yang K."/>
            <person name="Cui Y."/>
            <person name="Leung E."/>
            <person name="Nong W."/>
            <person name="Shin S.-K."/>
            <person name="Au S."/>
            <person name="Jeong K.Y."/>
            <person name="Chew F.T."/>
            <person name="Hui J."/>
            <person name="Leung T.F."/>
            <person name="Tungtrongchitr A."/>
            <person name="Zhong N."/>
            <person name="Liu Z."/>
            <person name="Tsui S."/>
        </authorList>
    </citation>
    <scope>NUCLEOTIDE SEQUENCE</scope>
    <source>
        <strain evidence="5">Derf</strain>
        <tissue evidence="5">Whole organism</tissue>
    </source>
</reference>
<dbReference type="GO" id="GO:0016798">
    <property type="term" value="F:hydrolase activity, acting on glycosyl bonds"/>
    <property type="evidence" value="ECO:0007669"/>
    <property type="project" value="UniProtKB-KW"/>
</dbReference>
<reference evidence="4" key="3">
    <citation type="journal article" date="2021" name="World Allergy Organ. J.">
        <title>Chromosome-level assembly of Dermatophagoides farinae genome and transcriptome reveals two novel allergens Der f 37 and Der f 39.</title>
        <authorList>
            <person name="Chen J."/>
            <person name="Cai Z."/>
            <person name="Fan D."/>
            <person name="Hu J."/>
            <person name="Hou Y."/>
            <person name="He Y."/>
            <person name="Zhang Z."/>
            <person name="Zhao Z."/>
            <person name="Gao P."/>
            <person name="Hu W."/>
            <person name="Sun J."/>
            <person name="Li J."/>
            <person name="Ji K."/>
        </authorList>
    </citation>
    <scope>NUCLEOTIDE SEQUENCE</scope>
    <source>
        <strain evidence="4">JKM2019</strain>
    </source>
</reference>
<dbReference type="Gene3D" id="3.20.20.80">
    <property type="entry name" value="Glycosidases"/>
    <property type="match status" value="1"/>
</dbReference>
<evidence type="ECO:0000313" key="4">
    <source>
        <dbReference type="EMBL" id="KAH7637871.1"/>
    </source>
</evidence>
<evidence type="ECO:0000256" key="3">
    <source>
        <dbReference type="SAM" id="SignalP"/>
    </source>
</evidence>
<dbReference type="InterPro" id="IPR017853">
    <property type="entry name" value="GH"/>
</dbReference>
<reference evidence="4" key="2">
    <citation type="submission" date="2020-06" db="EMBL/GenBank/DDBJ databases">
        <authorList>
            <person name="Ji K."/>
            <person name="Li J."/>
        </authorList>
    </citation>
    <scope>NUCLEOTIDE SEQUENCE</scope>
    <source>
        <strain evidence="4">JKM2019</strain>
        <tissue evidence="4">Whole body</tissue>
    </source>
</reference>
<dbReference type="EMBL" id="ASGP02000006">
    <property type="protein sequence ID" value="KAH9501351.1"/>
    <property type="molecule type" value="Genomic_DNA"/>
</dbReference>
<proteinExistence type="predicted"/>